<feature type="region of interest" description="Disordered" evidence="8">
    <location>
        <begin position="64"/>
        <end position="110"/>
    </location>
</feature>
<feature type="transmembrane region" description="Helical" evidence="9">
    <location>
        <begin position="495"/>
        <end position="514"/>
    </location>
</feature>
<keyword evidence="7" id="KW-0175">Coiled coil</keyword>
<evidence type="ECO:0000256" key="5">
    <source>
        <dbReference type="ARBA" id="ARBA00022989"/>
    </source>
</evidence>
<dbReference type="InterPro" id="IPR050925">
    <property type="entry name" value="Rhomboid_protease_S54"/>
</dbReference>
<feature type="transmembrane region" description="Helical" evidence="9">
    <location>
        <begin position="387"/>
        <end position="410"/>
    </location>
</feature>
<dbReference type="EMBL" id="JAADJZ010000026">
    <property type="protein sequence ID" value="KAF2866737.1"/>
    <property type="molecule type" value="Genomic_DNA"/>
</dbReference>
<evidence type="ECO:0000256" key="3">
    <source>
        <dbReference type="ARBA" id="ARBA00022692"/>
    </source>
</evidence>
<feature type="transmembrane region" description="Helical" evidence="9">
    <location>
        <begin position="534"/>
        <end position="552"/>
    </location>
</feature>
<evidence type="ECO:0000256" key="1">
    <source>
        <dbReference type="ARBA" id="ARBA00004141"/>
    </source>
</evidence>
<evidence type="ECO:0000313" key="12">
    <source>
        <dbReference type="Proteomes" id="UP000481861"/>
    </source>
</evidence>
<protein>
    <recommendedName>
        <fullName evidence="10">Peptidase S54 rhomboid domain-containing protein</fullName>
    </recommendedName>
</protein>
<feature type="domain" description="Peptidase S54 rhomboid" evidence="10">
    <location>
        <begin position="434"/>
        <end position="578"/>
    </location>
</feature>
<reference evidence="11 12" key="1">
    <citation type="submission" date="2020-01" db="EMBL/GenBank/DDBJ databases">
        <authorList>
            <consortium name="DOE Joint Genome Institute"/>
            <person name="Haridas S."/>
            <person name="Albert R."/>
            <person name="Binder M."/>
            <person name="Bloem J."/>
            <person name="Labutti K."/>
            <person name="Salamov A."/>
            <person name="Andreopoulos B."/>
            <person name="Baker S.E."/>
            <person name="Barry K."/>
            <person name="Bills G."/>
            <person name="Bluhm B.H."/>
            <person name="Cannon C."/>
            <person name="Castanera R."/>
            <person name="Culley D.E."/>
            <person name="Daum C."/>
            <person name="Ezra D."/>
            <person name="Gonzalez J.B."/>
            <person name="Henrissat B."/>
            <person name="Kuo A."/>
            <person name="Liang C."/>
            <person name="Lipzen A."/>
            <person name="Lutzoni F."/>
            <person name="Magnuson J."/>
            <person name="Mondo S."/>
            <person name="Nolan M."/>
            <person name="Ohm R."/>
            <person name="Pangilinan J."/>
            <person name="Park H.-J.H."/>
            <person name="Ramirez L."/>
            <person name="Alfaro M."/>
            <person name="Sun H."/>
            <person name="Tritt A."/>
            <person name="Yoshinaga Y."/>
            <person name="Zwiers L.-H.L."/>
            <person name="Turgeon B.G."/>
            <person name="Goodwin S.B."/>
            <person name="Spatafora J.W."/>
            <person name="Crous P.W."/>
            <person name="Grigoriev I.V."/>
        </authorList>
    </citation>
    <scope>NUCLEOTIDE SEQUENCE [LARGE SCALE GENOMIC DNA]</scope>
    <source>
        <strain evidence="11 12">CBS 611.86</strain>
    </source>
</reference>
<keyword evidence="4" id="KW-0378">Hydrolase</keyword>
<dbReference type="PANTHER" id="PTHR43731:SF14">
    <property type="entry name" value="PRESENILIN-ASSOCIATED RHOMBOID-LIKE PROTEIN, MITOCHONDRIAL"/>
    <property type="match status" value="1"/>
</dbReference>
<feature type="compositionally biased region" description="Pro residues" evidence="8">
    <location>
        <begin position="86"/>
        <end position="95"/>
    </location>
</feature>
<evidence type="ECO:0000256" key="6">
    <source>
        <dbReference type="ARBA" id="ARBA00023136"/>
    </source>
</evidence>
<dbReference type="SUPFAM" id="SSF144091">
    <property type="entry name" value="Rhomboid-like"/>
    <property type="match status" value="1"/>
</dbReference>
<evidence type="ECO:0000256" key="7">
    <source>
        <dbReference type="SAM" id="Coils"/>
    </source>
</evidence>
<feature type="transmembrane region" description="Helical" evidence="9">
    <location>
        <begin position="353"/>
        <end position="375"/>
    </location>
</feature>
<evidence type="ECO:0000256" key="8">
    <source>
        <dbReference type="SAM" id="MobiDB-lite"/>
    </source>
</evidence>
<keyword evidence="5 9" id="KW-1133">Transmembrane helix</keyword>
<feature type="coiled-coil region" evidence="7">
    <location>
        <begin position="220"/>
        <end position="286"/>
    </location>
</feature>
<dbReference type="AlphaFoldDB" id="A0A7C8HZW4"/>
<feature type="transmembrane region" description="Helical" evidence="9">
    <location>
        <begin position="470"/>
        <end position="488"/>
    </location>
</feature>
<dbReference type="PANTHER" id="PTHR43731">
    <property type="entry name" value="RHOMBOID PROTEASE"/>
    <property type="match status" value="1"/>
</dbReference>
<organism evidence="11 12">
    <name type="scientific">Massariosphaeria phaeospora</name>
    <dbReference type="NCBI Taxonomy" id="100035"/>
    <lineage>
        <taxon>Eukaryota</taxon>
        <taxon>Fungi</taxon>
        <taxon>Dikarya</taxon>
        <taxon>Ascomycota</taxon>
        <taxon>Pezizomycotina</taxon>
        <taxon>Dothideomycetes</taxon>
        <taxon>Pleosporomycetidae</taxon>
        <taxon>Pleosporales</taxon>
        <taxon>Pleosporales incertae sedis</taxon>
        <taxon>Massariosphaeria</taxon>
    </lineage>
</organism>
<keyword evidence="6 9" id="KW-0472">Membrane</keyword>
<dbReference type="Gene3D" id="1.20.1540.10">
    <property type="entry name" value="Rhomboid-like"/>
    <property type="match status" value="1"/>
</dbReference>
<dbReference type="Proteomes" id="UP000481861">
    <property type="component" value="Unassembled WGS sequence"/>
</dbReference>
<evidence type="ECO:0000256" key="9">
    <source>
        <dbReference type="SAM" id="Phobius"/>
    </source>
</evidence>
<evidence type="ECO:0000256" key="4">
    <source>
        <dbReference type="ARBA" id="ARBA00022801"/>
    </source>
</evidence>
<comment type="caution">
    <text evidence="11">The sequence shown here is derived from an EMBL/GenBank/DDBJ whole genome shotgun (WGS) entry which is preliminary data.</text>
</comment>
<name>A0A7C8HZW4_9PLEO</name>
<comment type="subcellular location">
    <subcellularLocation>
        <location evidence="1">Membrane</location>
        <topology evidence="1">Multi-pass membrane protein</topology>
    </subcellularLocation>
</comment>
<dbReference type="InterPro" id="IPR022764">
    <property type="entry name" value="Peptidase_S54_rhomboid_dom"/>
</dbReference>
<keyword evidence="3 9" id="KW-0812">Transmembrane</keyword>
<dbReference type="GO" id="GO:0006465">
    <property type="term" value="P:signal peptide processing"/>
    <property type="evidence" value="ECO:0007669"/>
    <property type="project" value="TreeGrafter"/>
</dbReference>
<evidence type="ECO:0000313" key="11">
    <source>
        <dbReference type="EMBL" id="KAF2866737.1"/>
    </source>
</evidence>
<dbReference type="GO" id="GO:0016020">
    <property type="term" value="C:membrane"/>
    <property type="evidence" value="ECO:0007669"/>
    <property type="project" value="UniProtKB-SubCell"/>
</dbReference>
<comment type="similarity">
    <text evidence="2">Belongs to the peptidase S54 family.</text>
</comment>
<feature type="compositionally biased region" description="Polar residues" evidence="8">
    <location>
        <begin position="65"/>
        <end position="81"/>
    </location>
</feature>
<proteinExistence type="inferred from homology"/>
<evidence type="ECO:0000259" key="10">
    <source>
        <dbReference type="Pfam" id="PF01694"/>
    </source>
</evidence>
<evidence type="ECO:0000256" key="2">
    <source>
        <dbReference type="ARBA" id="ARBA00009045"/>
    </source>
</evidence>
<dbReference type="Pfam" id="PF01694">
    <property type="entry name" value="Rhomboid"/>
    <property type="match status" value="1"/>
</dbReference>
<gene>
    <name evidence="11" type="ORF">BDV95DRAFT_611418</name>
</gene>
<dbReference type="OrthoDB" id="10260614at2759"/>
<sequence>MNNALPMVLLRPSCAALRPGAPVAHQWSTVTRAFARRFCSKAPNLESDSRLSLLAVLQSHKTSHAHTQLRSFSSTPRSSARVSDPPNEPVSPGNPFPSKKRTVQIGPLPTGRVDNNTIKHIFGPGVTPEVGNDVLRILHHRRTSGSLADYGVANLGSGKSVMSQKVALRGLEWLRTRFPIDEGRAAEAWAEKEANRISYELWLADPENESKYKDPERVWQKQQQKKQEEEMEEMGEIEEREGRKIGMLHVGPSQFERNIIEKRRERLEAQARKDEEKEQKEKENMAKLATGEWVRTPSGKQLMKPGQTTYVDVFGREQVSLRKEIEEKARNDAQLPYKDLEELLKATTLTQRLYPMTAFVLVLCLASFGFAHYYSPPSAAYRLIPDVSPTVATIGVLIAINIGVAVLWRIPALWPFMTRYCTNVVAFPRAIGSIANVFSHIQFDHLISNMLYLALIGAACHDLVGRGAMLGTYLSAGAVGSLASLYWANLGRGSIVAHSVGASAAIWGIASLYLLLTDQDSLKVPLLKDATVPFWPKMLWAAFFAMECSAAWRGRGKVMDHASHFGGIAVGVSVAGYMRATGFHERRKALEAEAQMEMEMEMDGVQQRAGIDAKTLDVGAMVKEEFKEVKEEVKKVVR</sequence>
<keyword evidence="12" id="KW-1185">Reference proteome</keyword>
<dbReference type="GO" id="GO:0004252">
    <property type="term" value="F:serine-type endopeptidase activity"/>
    <property type="evidence" value="ECO:0007669"/>
    <property type="project" value="InterPro"/>
</dbReference>
<accession>A0A7C8HZW4</accession>
<dbReference type="InterPro" id="IPR035952">
    <property type="entry name" value="Rhomboid-like_sf"/>
</dbReference>